<reference evidence="1 2" key="1">
    <citation type="submission" date="2016-05" db="EMBL/GenBank/DDBJ databases">
        <authorList>
            <person name="Lee J.-Y."/>
            <person name="Kim E.B."/>
            <person name="Choi Y.-J."/>
        </authorList>
    </citation>
    <scope>NUCLEOTIDE SEQUENCE [LARGE SCALE GENOMIC DNA]</scope>
    <source>
        <strain evidence="1 2">KLA006</strain>
    </source>
</reference>
<comment type="caution">
    <text evidence="1">The sequence shown here is derived from an EMBL/GenBank/DDBJ whole genome shotgun (WGS) entry which is preliminary data.</text>
</comment>
<dbReference type="Proteomes" id="UP000218139">
    <property type="component" value="Unassembled WGS sequence"/>
</dbReference>
<sequence length="64" mass="7475">MYRIFSYVTGFLEKNGEILEFKSRGAANQYLQIFLSKRSSQKKREKSIYYCTNEIEVVLSTAPV</sequence>
<dbReference type="AlphaFoldDB" id="A0A9X6S2Q9"/>
<organism evidence="1 2">
    <name type="scientific">Ligilactobacillus salivarius</name>
    <dbReference type="NCBI Taxonomy" id="1624"/>
    <lineage>
        <taxon>Bacteria</taxon>
        <taxon>Bacillati</taxon>
        <taxon>Bacillota</taxon>
        <taxon>Bacilli</taxon>
        <taxon>Lactobacillales</taxon>
        <taxon>Lactobacillaceae</taxon>
        <taxon>Ligilactobacillus</taxon>
    </lineage>
</organism>
<protein>
    <submittedName>
        <fullName evidence="1">Uncharacterized protein</fullName>
    </submittedName>
</protein>
<accession>A0A9X6S2Q9</accession>
<dbReference type="EMBL" id="LXZO01000135">
    <property type="protein sequence ID" value="PAY44093.1"/>
    <property type="molecule type" value="Genomic_DNA"/>
</dbReference>
<dbReference type="RefSeq" id="WP_086201699.1">
    <property type="nucleotide sequence ID" value="NZ_LXYY01000059.1"/>
</dbReference>
<proteinExistence type="predicted"/>
<evidence type="ECO:0000313" key="2">
    <source>
        <dbReference type="Proteomes" id="UP000218139"/>
    </source>
</evidence>
<gene>
    <name evidence="1" type="ORF">A8C52_11045</name>
</gene>
<evidence type="ECO:0000313" key="1">
    <source>
        <dbReference type="EMBL" id="PAY44093.1"/>
    </source>
</evidence>
<name>A0A9X6S2Q9_9LACO</name>